<dbReference type="SUPFAM" id="SSF53756">
    <property type="entry name" value="UDP-Glycosyltransferase/glycogen phosphorylase"/>
    <property type="match status" value="1"/>
</dbReference>
<gene>
    <name evidence="3" type="ORF">FHS60_001398</name>
</gene>
<dbReference type="EMBL" id="JACICA010000006">
    <property type="protein sequence ID" value="MBB3702925.1"/>
    <property type="molecule type" value="Genomic_DNA"/>
</dbReference>
<dbReference type="Gene3D" id="3.40.50.2000">
    <property type="entry name" value="Glycogen Phosphorylase B"/>
    <property type="match status" value="2"/>
</dbReference>
<name>A0A7W5Y1Q8_9BACT</name>
<dbReference type="AlphaFoldDB" id="A0A7W5Y1Q8"/>
<dbReference type="PANTHER" id="PTHR46401:SF8">
    <property type="entry name" value="BLL6006 PROTEIN"/>
    <property type="match status" value="1"/>
</dbReference>
<dbReference type="CDD" id="cd03811">
    <property type="entry name" value="GT4_GT28_WabH-like"/>
    <property type="match status" value="1"/>
</dbReference>
<accession>A0A7W5Y1Q8</accession>
<evidence type="ECO:0000259" key="2">
    <source>
        <dbReference type="Pfam" id="PF13439"/>
    </source>
</evidence>
<dbReference type="GO" id="GO:0016757">
    <property type="term" value="F:glycosyltransferase activity"/>
    <property type="evidence" value="ECO:0007669"/>
    <property type="project" value="InterPro"/>
</dbReference>
<proteinExistence type="predicted"/>
<dbReference type="Proteomes" id="UP000541425">
    <property type="component" value="Unassembled WGS sequence"/>
</dbReference>
<sequence length="392" mass="44889">MPQDNHSNPSILFTIGTLDGGGVTKSLLSLLDTIDKEEYNVSLLIGSYLGKSDKDVPAGVQILKNNTLSLLTEGVRGLPKLIKKGHILLALGSILRIILSTINKGWAGWWLSRLMPSIDKEEYDLIVDYNGQHMLYYMIDKLRGKHKVTFFHSDYRKWPYYYAMDKKYFEKADAIFTISETCVQSLQELFPEVANKVKLMENISNPRAIKQKSLEHIDFKRKHQYVLLSLGHICINKGSDIALEVAVQLKKKGIDFKWLFAGSISKDMDYLHYVEQRDLNDNIRFLGPVKNPYPYIKEADIFVHLSRFEGKSIALDEAKILCKPIVVTNFSSVHDQFEDGVNASICEMNADSATQHILELLHDKNLQDKYIQYLKNHISDNTQEVNKLLNYL</sequence>
<dbReference type="Pfam" id="PF13439">
    <property type="entry name" value="Glyco_transf_4"/>
    <property type="match status" value="1"/>
</dbReference>
<keyword evidence="3" id="KW-0808">Transferase</keyword>
<reference evidence="3 4" key="1">
    <citation type="submission" date="2020-08" db="EMBL/GenBank/DDBJ databases">
        <title>Genomic Encyclopedia of Type Strains, Phase IV (KMG-IV): sequencing the most valuable type-strain genomes for metagenomic binning, comparative biology and taxonomic classification.</title>
        <authorList>
            <person name="Goeker M."/>
        </authorList>
    </citation>
    <scope>NUCLEOTIDE SEQUENCE [LARGE SCALE GENOMIC DNA]</scope>
    <source>
        <strain evidence="3 4">DSM 22548</strain>
    </source>
</reference>
<dbReference type="InterPro" id="IPR001296">
    <property type="entry name" value="Glyco_trans_1"/>
</dbReference>
<protein>
    <submittedName>
        <fullName evidence="3">Glycosyltransferase involved in cell wall biosynthesis</fullName>
    </submittedName>
</protein>
<evidence type="ECO:0000313" key="4">
    <source>
        <dbReference type="Proteomes" id="UP000541425"/>
    </source>
</evidence>
<evidence type="ECO:0000259" key="1">
    <source>
        <dbReference type="Pfam" id="PF00534"/>
    </source>
</evidence>
<comment type="caution">
    <text evidence="3">The sequence shown here is derived from an EMBL/GenBank/DDBJ whole genome shotgun (WGS) entry which is preliminary data.</text>
</comment>
<dbReference type="Pfam" id="PF00534">
    <property type="entry name" value="Glycos_transf_1"/>
    <property type="match status" value="1"/>
</dbReference>
<dbReference type="InterPro" id="IPR028098">
    <property type="entry name" value="Glyco_trans_4-like_N"/>
</dbReference>
<evidence type="ECO:0000313" key="3">
    <source>
        <dbReference type="EMBL" id="MBB3702925.1"/>
    </source>
</evidence>
<organism evidence="3 4">
    <name type="scientific">Alloprevotella rava</name>
    <dbReference type="NCBI Taxonomy" id="671218"/>
    <lineage>
        <taxon>Bacteria</taxon>
        <taxon>Pseudomonadati</taxon>
        <taxon>Bacteroidota</taxon>
        <taxon>Bacteroidia</taxon>
        <taxon>Bacteroidales</taxon>
        <taxon>Prevotellaceae</taxon>
        <taxon>Alloprevotella</taxon>
    </lineage>
</organism>
<dbReference type="RefSeq" id="WP_183696692.1">
    <property type="nucleotide sequence ID" value="NZ_JACICA010000006.1"/>
</dbReference>
<feature type="domain" description="Glycosyl transferase family 1" evidence="1">
    <location>
        <begin position="220"/>
        <end position="376"/>
    </location>
</feature>
<feature type="domain" description="Glycosyltransferase subfamily 4-like N-terminal" evidence="2">
    <location>
        <begin position="21"/>
        <end position="199"/>
    </location>
</feature>
<dbReference type="PANTHER" id="PTHR46401">
    <property type="entry name" value="GLYCOSYLTRANSFERASE WBBK-RELATED"/>
    <property type="match status" value="1"/>
</dbReference>